<dbReference type="Proteomes" id="UP000288716">
    <property type="component" value="Unassembled WGS sequence"/>
</dbReference>
<dbReference type="Pfam" id="PF00445">
    <property type="entry name" value="Ribonuclease_T2"/>
    <property type="match status" value="1"/>
</dbReference>
<keyword evidence="4" id="KW-1185">Reference proteome</keyword>
<dbReference type="InterPro" id="IPR001568">
    <property type="entry name" value="RNase_T2-like"/>
</dbReference>
<evidence type="ECO:0000256" key="1">
    <source>
        <dbReference type="ARBA" id="ARBA00007469"/>
    </source>
</evidence>
<reference evidence="3 4" key="1">
    <citation type="journal article" date="2018" name="Gigascience">
        <title>Genomes of trombidid mites reveal novel predicted allergens and laterally-transferred genes associated with secondary metabolism.</title>
        <authorList>
            <person name="Dong X."/>
            <person name="Chaisiri K."/>
            <person name="Xia D."/>
            <person name="Armstrong S.D."/>
            <person name="Fang Y."/>
            <person name="Donnelly M.J."/>
            <person name="Kadowaki T."/>
            <person name="McGarry J.W."/>
            <person name="Darby A.C."/>
            <person name="Makepeace B.L."/>
        </authorList>
    </citation>
    <scope>NUCLEOTIDE SEQUENCE [LARGE SCALE GENOMIC DNA]</scope>
    <source>
        <strain evidence="3">UoL-UT</strain>
    </source>
</reference>
<dbReference type="AlphaFoldDB" id="A0A443QHU2"/>
<dbReference type="SUPFAM" id="SSF55895">
    <property type="entry name" value="Ribonuclease Rh-like"/>
    <property type="match status" value="1"/>
</dbReference>
<dbReference type="EMBL" id="NCKV01055799">
    <property type="protein sequence ID" value="RWS02600.1"/>
    <property type="molecule type" value="Genomic_DNA"/>
</dbReference>
<dbReference type="GO" id="GO:0033897">
    <property type="term" value="F:ribonuclease T2 activity"/>
    <property type="evidence" value="ECO:0007669"/>
    <property type="project" value="InterPro"/>
</dbReference>
<dbReference type="InterPro" id="IPR036430">
    <property type="entry name" value="RNase_T2-like_sf"/>
</dbReference>
<feature type="non-terminal residue" evidence="3">
    <location>
        <position position="161"/>
    </location>
</feature>
<dbReference type="VEuPathDB" id="VectorBase:LDEU014323"/>
<dbReference type="OrthoDB" id="435754at2759"/>
<dbReference type="Gene3D" id="3.90.730.10">
    <property type="entry name" value="Ribonuclease T2-like"/>
    <property type="match status" value="1"/>
</dbReference>
<gene>
    <name evidence="3" type="ORF">B4U80_14766</name>
</gene>
<feature type="non-terminal residue" evidence="3">
    <location>
        <position position="1"/>
    </location>
</feature>
<dbReference type="GO" id="GO:0003723">
    <property type="term" value="F:RNA binding"/>
    <property type="evidence" value="ECO:0007669"/>
    <property type="project" value="InterPro"/>
</dbReference>
<name>A0A443QHU2_9ACAR</name>
<proteinExistence type="inferred from homology"/>
<organism evidence="3 4">
    <name type="scientific">Leptotrombidium deliense</name>
    <dbReference type="NCBI Taxonomy" id="299467"/>
    <lineage>
        <taxon>Eukaryota</taxon>
        <taxon>Metazoa</taxon>
        <taxon>Ecdysozoa</taxon>
        <taxon>Arthropoda</taxon>
        <taxon>Chelicerata</taxon>
        <taxon>Arachnida</taxon>
        <taxon>Acari</taxon>
        <taxon>Acariformes</taxon>
        <taxon>Trombidiformes</taxon>
        <taxon>Prostigmata</taxon>
        <taxon>Anystina</taxon>
        <taxon>Parasitengona</taxon>
        <taxon>Trombiculoidea</taxon>
        <taxon>Trombiculidae</taxon>
        <taxon>Leptotrombidium</taxon>
    </lineage>
</organism>
<evidence type="ECO:0000313" key="3">
    <source>
        <dbReference type="EMBL" id="RWS02600.1"/>
    </source>
</evidence>
<evidence type="ECO:0000313" key="4">
    <source>
        <dbReference type="Proteomes" id="UP000288716"/>
    </source>
</evidence>
<comment type="similarity">
    <text evidence="1 2">Belongs to the RNase T2 family.</text>
</comment>
<accession>A0A443QHU2</accession>
<evidence type="ECO:0000256" key="2">
    <source>
        <dbReference type="RuleBase" id="RU004328"/>
    </source>
</evidence>
<protein>
    <submittedName>
        <fullName evidence="3">Uncharacterized protein</fullName>
    </submittedName>
</protein>
<sequence>HKWVRMDYCVKAKWHIHGLWMNTDKGTRTLQKHFCNSDRDDRRHTSKVTSSTILPDGYAELTFPISATFRDLHEWLDYMWCSHGFFLDGYDQTTGKHNKMFASPFDYFNLTLRFYHEIRLNEKLQRVRILPSDTFLNRVAILERLMNSFDHKPGFKLSTLS</sequence>
<comment type="caution">
    <text evidence="3">The sequence shown here is derived from an EMBL/GenBank/DDBJ whole genome shotgun (WGS) entry which is preliminary data.</text>
</comment>